<evidence type="ECO:0000256" key="4">
    <source>
        <dbReference type="ARBA" id="ARBA00022741"/>
    </source>
</evidence>
<dbReference type="Gene3D" id="1.10.8.730">
    <property type="match status" value="1"/>
</dbReference>
<geneLocation type="plasmid" evidence="11 12">
    <name>unnamed3</name>
</geneLocation>
<keyword evidence="5" id="KW-0067">ATP-binding</keyword>
<dbReference type="Proteomes" id="UP000319411">
    <property type="component" value="Plasmid unnamed3"/>
</dbReference>
<dbReference type="PANTHER" id="PTHR30121:SF12">
    <property type="entry name" value="TYPE IV SECRETION SYSTEM PROTEIN CAGE"/>
    <property type="match status" value="1"/>
</dbReference>
<reference evidence="11 12" key="1">
    <citation type="submission" date="2018-10" db="EMBL/GenBank/DDBJ databases">
        <title>Genome Sequencing of Pantoea dispersa DSM 32899.</title>
        <authorList>
            <person name="Nawrath M."/>
            <person name="Ottenheim C."/>
            <person name="Wilm A."/>
            <person name="Zimmermann W."/>
            <person name="Wu J.C."/>
        </authorList>
    </citation>
    <scope>NUCLEOTIDE SEQUENCE [LARGE SCALE GENOMIC DNA]</scope>
    <source>
        <strain evidence="11 12">DSM 32899</strain>
        <plasmid evidence="11 12">unnamed3</plasmid>
    </source>
</reference>
<dbReference type="EMBL" id="CP032705">
    <property type="protein sequence ID" value="QDY44502.1"/>
    <property type="molecule type" value="Genomic_DNA"/>
</dbReference>
<evidence type="ECO:0000259" key="10">
    <source>
        <dbReference type="Pfam" id="PF19044"/>
    </source>
</evidence>
<dbReference type="OrthoDB" id="9816422at2"/>
<gene>
    <name evidence="11" type="ORF">D8B20_21495</name>
</gene>
<dbReference type="KEGG" id="pdis:D8B20_21495"/>
<keyword evidence="12" id="KW-1185">Reference proteome</keyword>
<feature type="domain" description="CagE TrbE VirB component of type IV transporter system central" evidence="9">
    <location>
        <begin position="269"/>
        <end position="472"/>
    </location>
</feature>
<feature type="transmembrane region" description="Helical" evidence="8">
    <location>
        <begin position="12"/>
        <end position="33"/>
    </location>
</feature>
<dbReference type="Gene3D" id="3.40.50.300">
    <property type="entry name" value="P-loop containing nucleotide triphosphate hydrolases"/>
    <property type="match status" value="1"/>
</dbReference>
<proteinExistence type="inferred from homology"/>
<dbReference type="InterPro" id="IPR043964">
    <property type="entry name" value="P-loop_TraG"/>
</dbReference>
<dbReference type="Pfam" id="PF03135">
    <property type="entry name" value="CagE_TrbE_VirB"/>
    <property type="match status" value="1"/>
</dbReference>
<keyword evidence="7 8" id="KW-0472">Membrane</keyword>
<dbReference type="PANTHER" id="PTHR30121">
    <property type="entry name" value="UNCHARACTERIZED PROTEIN YJGR-RELATED"/>
    <property type="match status" value="1"/>
</dbReference>
<feature type="domain" description="TraG P-loop" evidence="10">
    <location>
        <begin position="594"/>
        <end position="814"/>
    </location>
</feature>
<evidence type="ECO:0000259" key="9">
    <source>
        <dbReference type="Pfam" id="PF03135"/>
    </source>
</evidence>
<evidence type="ECO:0000256" key="8">
    <source>
        <dbReference type="SAM" id="Phobius"/>
    </source>
</evidence>
<comment type="subcellular location">
    <subcellularLocation>
        <location evidence="1">Membrane</location>
    </subcellularLocation>
</comment>
<evidence type="ECO:0000256" key="2">
    <source>
        <dbReference type="ARBA" id="ARBA00006512"/>
    </source>
</evidence>
<dbReference type="InterPro" id="IPR027417">
    <property type="entry name" value="P-loop_NTPase"/>
</dbReference>
<name>A0A518XJZ0_9GAMM</name>
<evidence type="ECO:0000256" key="7">
    <source>
        <dbReference type="ARBA" id="ARBA00023136"/>
    </source>
</evidence>
<evidence type="ECO:0000313" key="12">
    <source>
        <dbReference type="Proteomes" id="UP000319411"/>
    </source>
</evidence>
<keyword evidence="6 8" id="KW-1133">Transmembrane helix</keyword>
<dbReference type="Pfam" id="PF19044">
    <property type="entry name" value="P-loop_TraG"/>
    <property type="match status" value="1"/>
</dbReference>
<evidence type="ECO:0000256" key="3">
    <source>
        <dbReference type="ARBA" id="ARBA00022692"/>
    </source>
</evidence>
<dbReference type="InterPro" id="IPR018145">
    <property type="entry name" value="CagE_TrbE_VirB_cntrl_dom"/>
</dbReference>
<dbReference type="SUPFAM" id="SSF52540">
    <property type="entry name" value="P-loop containing nucleoside triphosphate hydrolases"/>
    <property type="match status" value="1"/>
</dbReference>
<keyword evidence="3 8" id="KW-0812">Transmembrane</keyword>
<dbReference type="InterPro" id="IPR007792">
    <property type="entry name" value="T4SS_VirB3/TrbD/AvhB"/>
</dbReference>
<dbReference type="Pfam" id="PF05101">
    <property type="entry name" value="VirB3"/>
    <property type="match status" value="1"/>
</dbReference>
<keyword evidence="11" id="KW-0614">Plasmid</keyword>
<evidence type="ECO:0000313" key="11">
    <source>
        <dbReference type="EMBL" id="QDY44502.1"/>
    </source>
</evidence>
<protein>
    <submittedName>
        <fullName evidence="11">ATPase</fullName>
    </submittedName>
</protein>
<dbReference type="RefSeq" id="WP_145892142.1">
    <property type="nucleotide sequence ID" value="NZ_CP032705.1"/>
</dbReference>
<dbReference type="AlphaFoldDB" id="A0A518XJZ0"/>
<comment type="similarity">
    <text evidence="2">Belongs to the TrbE/VirB4 family.</text>
</comment>
<evidence type="ECO:0000256" key="6">
    <source>
        <dbReference type="ARBA" id="ARBA00022989"/>
    </source>
</evidence>
<dbReference type="GO" id="GO:0005524">
    <property type="term" value="F:ATP binding"/>
    <property type="evidence" value="ECO:0007669"/>
    <property type="project" value="UniProtKB-KW"/>
</dbReference>
<organism evidence="11 12">
    <name type="scientific">Candidatus Pantoea soli</name>
    <dbReference type="NCBI Taxonomy" id="3098669"/>
    <lineage>
        <taxon>Bacteria</taxon>
        <taxon>Pseudomonadati</taxon>
        <taxon>Pseudomonadota</taxon>
        <taxon>Gammaproteobacteria</taxon>
        <taxon>Enterobacterales</taxon>
        <taxon>Erwiniaceae</taxon>
        <taxon>Pantoea</taxon>
    </lineage>
</organism>
<keyword evidence="4" id="KW-0547">Nucleotide-binding</keyword>
<evidence type="ECO:0000256" key="1">
    <source>
        <dbReference type="ARBA" id="ARBA00004370"/>
    </source>
</evidence>
<evidence type="ECO:0000256" key="5">
    <source>
        <dbReference type="ARBA" id="ARBA00022840"/>
    </source>
</evidence>
<accession>A0A518XJZ0</accession>
<sequence>MTTMYKALRKPVALWGVPMVPLVMSFTVLIIAAIWTTPFLFLLLPLNFFLLKALAKKDAHIFSLLALKMRTRGHGVANRFYGATVFKAIEQGSVDISEFLENMKLNQQATIRKHIPYSSHIHPNVVRGSDGSMFATWEFIGTSFDCESPESLEIITTQLNAMYRSYEGQPVTFWRHNVRESFTDDMTTETGNLFADEVSRRYNSSLKQKGFRRNRLFLTVCYRPFTALDKSERRRLKEKQKLSELDEALQDMLDIVKSLDSYLARFTANKLSTFEQNGIVFSSQLSFYEYLLTHRWRKVRVSSTHASNLLGNADLYFTADSGQINHIDGTTYFRGLEIKEFTPETGTGLMDALLYAPCDYVITQSFTCMGREEARKSIVRTKKLLISADDDAVSQRLDLDVALDLLGSGHISFGKHHYSLLIYADSLDTLVDDTGEISNGLNNIGVTPVRATIELPASYFAQLPGNYTLRPRLGEISSQCFAEISCMHNFFPGKRENAPWGEAIAILPTPSGGAYYLNLHNTLFGQDDFNEKTPFSTSVIGTNGSGKTVLAGFIAAALQKYSRPDSFSPSAVTKRLTTVYFDKDRGAEMNVLALGGRYYRLIAGEPTGFNPFSLPVNKRNVAFVKQLMKLLCTRDGATITERDDRRLSMAVDRVMYELKPENRVYGITRMLENLSEPANVESQENGLHIRLSKWAQGGDYGWVFDNEHDTFNIADCDNFGIDGTEFLDNKDICAPLSFYLLYRVTSLLDGRRLVIFMDEFWKWLNDPVFSDFAYNKLKTIRKLNGCIVPLTQSPAEIITNPIAPAVVEQCATQIFSANPNATREHYVDGLKVPEEVFEVIKSIDPARRQYVIIKNQFRRGDLKRFSALVTLDLSGLGGYIKVLSGSADNLEIFDSIYKPGMQPSDWLDTFLEKAL</sequence>
<dbReference type="GO" id="GO:0016020">
    <property type="term" value="C:membrane"/>
    <property type="evidence" value="ECO:0007669"/>
    <property type="project" value="UniProtKB-SubCell"/>
</dbReference>
<dbReference type="InterPro" id="IPR051162">
    <property type="entry name" value="T4SS_component"/>
</dbReference>